<dbReference type="SUPFAM" id="SSF56176">
    <property type="entry name" value="FAD-binding/transporter-associated domain-like"/>
    <property type="match status" value="1"/>
</dbReference>
<comment type="cofactor">
    <cofactor evidence="1">
        <name>FAD</name>
        <dbReference type="ChEBI" id="CHEBI:57692"/>
    </cofactor>
</comment>
<dbReference type="Pfam" id="PF09265">
    <property type="entry name" value="Cytokin-bind"/>
    <property type="match status" value="1"/>
</dbReference>
<comment type="catalytic activity">
    <reaction evidence="7">
        <text>N(6)-dimethylallyladenine + A + H2O = 3-methyl-2-butenal + adenine + AH2</text>
        <dbReference type="Rhea" id="RHEA:13625"/>
        <dbReference type="ChEBI" id="CHEBI:13193"/>
        <dbReference type="ChEBI" id="CHEBI:15377"/>
        <dbReference type="ChEBI" id="CHEBI:15825"/>
        <dbReference type="ChEBI" id="CHEBI:16708"/>
        <dbReference type="ChEBI" id="CHEBI:17499"/>
        <dbReference type="ChEBI" id="CHEBI:17660"/>
        <dbReference type="EC" id="1.5.99.12"/>
    </reaction>
</comment>
<dbReference type="InParanoid" id="A0A6I9U8H0"/>
<evidence type="ECO:0000256" key="4">
    <source>
        <dbReference type="ARBA" id="ARBA00022630"/>
    </source>
</evidence>
<feature type="chain" id="PRO_5026931078" description="cytokinin dehydrogenase" evidence="8">
    <location>
        <begin position="28"/>
        <end position="529"/>
    </location>
</feature>
<dbReference type="Gene3D" id="3.30.465.10">
    <property type="match status" value="1"/>
</dbReference>
<dbReference type="GO" id="GO:0071949">
    <property type="term" value="F:FAD binding"/>
    <property type="evidence" value="ECO:0007669"/>
    <property type="project" value="InterPro"/>
</dbReference>
<dbReference type="InterPro" id="IPR006093">
    <property type="entry name" value="Oxy_OxRdtase_FAD_BS"/>
</dbReference>
<evidence type="ECO:0000256" key="5">
    <source>
        <dbReference type="ARBA" id="ARBA00022827"/>
    </source>
</evidence>
<dbReference type="PROSITE" id="PS51387">
    <property type="entry name" value="FAD_PCMH"/>
    <property type="match status" value="1"/>
</dbReference>
<evidence type="ECO:0000256" key="8">
    <source>
        <dbReference type="SAM" id="SignalP"/>
    </source>
</evidence>
<feature type="domain" description="FAD-binding PCMH-type" evidence="9">
    <location>
        <begin position="64"/>
        <end position="244"/>
    </location>
</feature>
<keyword evidence="6" id="KW-0560">Oxidoreductase</keyword>
<dbReference type="GO" id="GO:0019139">
    <property type="term" value="F:cytokinin dehydrogenase activity"/>
    <property type="evidence" value="ECO:0007669"/>
    <property type="project" value="UniProtKB-EC"/>
</dbReference>
<name>A0A6I9U8H0_SESIN</name>
<dbReference type="InterPro" id="IPR036318">
    <property type="entry name" value="FAD-bd_PCMH-like_sf"/>
</dbReference>
<dbReference type="SUPFAM" id="SSF55103">
    <property type="entry name" value="FAD-linked oxidases, C-terminal domain"/>
    <property type="match status" value="1"/>
</dbReference>
<dbReference type="Gene3D" id="3.40.462.10">
    <property type="entry name" value="FAD-linked oxidases, C-terminal domain"/>
    <property type="match status" value="1"/>
</dbReference>
<dbReference type="InterPro" id="IPR006094">
    <property type="entry name" value="Oxid_FAD_bind_N"/>
</dbReference>
<feature type="signal peptide" evidence="8">
    <location>
        <begin position="1"/>
        <end position="27"/>
    </location>
</feature>
<evidence type="ECO:0000256" key="3">
    <source>
        <dbReference type="ARBA" id="ARBA00011928"/>
    </source>
</evidence>
<dbReference type="InterPro" id="IPR016170">
    <property type="entry name" value="Cytok_DH_C_sf"/>
</dbReference>
<keyword evidence="10" id="KW-1185">Reference proteome</keyword>
<evidence type="ECO:0000256" key="7">
    <source>
        <dbReference type="ARBA" id="ARBA00048224"/>
    </source>
</evidence>
<dbReference type="InterPro" id="IPR016167">
    <property type="entry name" value="FAD-bd_PCMH_sub1"/>
</dbReference>
<gene>
    <name evidence="11" type="primary">LOC105173624</name>
</gene>
<dbReference type="AlphaFoldDB" id="A0A6I9U8H0"/>
<dbReference type="InterPro" id="IPR016166">
    <property type="entry name" value="FAD-bd_PCMH"/>
</dbReference>
<dbReference type="Gramene" id="SIN_1024740.t">
    <property type="protein sequence ID" value="SIN_1024740.t"/>
    <property type="gene ID" value="SIN_1024740"/>
</dbReference>
<evidence type="ECO:0000256" key="2">
    <source>
        <dbReference type="ARBA" id="ARBA00005466"/>
    </source>
</evidence>
<dbReference type="Proteomes" id="UP000504604">
    <property type="component" value="Linkage group LG11"/>
</dbReference>
<dbReference type="EC" id="1.5.99.12" evidence="3"/>
<keyword evidence="4" id="KW-0285">Flavoprotein</keyword>
<evidence type="ECO:0000313" key="11">
    <source>
        <dbReference type="RefSeq" id="XP_011093737.1"/>
    </source>
</evidence>
<proteinExistence type="inferred from homology"/>
<sequence length="529" mass="58903">MPNPCLISSHVAILVILLSCISMCSLGKFTSPLPNDIVSLDLATRLRNDPHSINIASNDYGNLVHESPSAVLYPSSIDDIVNLIKFSNNCSTPFGISARGRGHSVRGQAMARSGVVVDMPSLSQNGIGVRVSWDPSLGYYADVGGEQMWIDVLRAGLEHGLAPVSWTDYLYLSVGGTLSNAGISGQSFLHGPQISNVLELDVITGKGDLVTCSQQMNSELFFAVLGGLGQFGIITRARIVLDKAPTRAKWVRLLYSDFSIFTRDQEHLISSTVDNPSPDYVEGSLITHQSPPNNWRSSFYTPSDRSKIASLLKSKKGLLYSIELVKYYDDQTADYIDQELEVLLKDLNFIPGFVFKKDVALIDFLGRVGRSAASDENNHLEAHPWLNLFVPKSRILDFNAGVFVDIIGRHNSTSGPILFYPLNRKKWDERMSAVTPDEDVFYTLGLLQSSGAEEPGEYDKLNNEIIEFCEKDGIKIKQYLPHYKSEEDWMEHYGPKWNTFLERKNKFDPRMILSPGQRIFTSAIAYSDV</sequence>
<organism evidence="10 11">
    <name type="scientific">Sesamum indicum</name>
    <name type="common">Oriental sesame</name>
    <name type="synonym">Sesamum orientale</name>
    <dbReference type="NCBI Taxonomy" id="4182"/>
    <lineage>
        <taxon>Eukaryota</taxon>
        <taxon>Viridiplantae</taxon>
        <taxon>Streptophyta</taxon>
        <taxon>Embryophyta</taxon>
        <taxon>Tracheophyta</taxon>
        <taxon>Spermatophyta</taxon>
        <taxon>Magnoliopsida</taxon>
        <taxon>eudicotyledons</taxon>
        <taxon>Gunneridae</taxon>
        <taxon>Pentapetalae</taxon>
        <taxon>asterids</taxon>
        <taxon>lamiids</taxon>
        <taxon>Lamiales</taxon>
        <taxon>Pedaliaceae</taxon>
        <taxon>Sesamum</taxon>
    </lineage>
</organism>
<keyword evidence="8" id="KW-0732">Signal</keyword>
<dbReference type="Gene3D" id="3.30.43.10">
    <property type="entry name" value="Uridine Diphospho-n-acetylenolpyruvylglucosamine Reductase, domain 2"/>
    <property type="match status" value="1"/>
</dbReference>
<evidence type="ECO:0000313" key="10">
    <source>
        <dbReference type="Proteomes" id="UP000504604"/>
    </source>
</evidence>
<protein>
    <recommendedName>
        <fullName evidence="3">cytokinin dehydrogenase</fullName>
        <ecNumber evidence="3">1.5.99.12</ecNumber>
    </recommendedName>
</protein>
<dbReference type="PANTHER" id="PTHR13878">
    <property type="entry name" value="GULONOLACTONE OXIDASE"/>
    <property type="match status" value="1"/>
</dbReference>
<dbReference type="OrthoDB" id="415825at2759"/>
<comment type="similarity">
    <text evidence="2">Belongs to the oxygen-dependent FAD-linked oxidoreductase family.</text>
</comment>
<dbReference type="InterPro" id="IPR016164">
    <property type="entry name" value="FAD-linked_Oxase-like_C"/>
</dbReference>
<dbReference type="KEGG" id="sind:105173624"/>
<evidence type="ECO:0000256" key="6">
    <source>
        <dbReference type="ARBA" id="ARBA00023002"/>
    </source>
</evidence>
<dbReference type="PROSITE" id="PS00862">
    <property type="entry name" value="OX2_COVAL_FAD"/>
    <property type="match status" value="1"/>
</dbReference>
<dbReference type="InterPro" id="IPR016169">
    <property type="entry name" value="FAD-bd_PCMH_sub2"/>
</dbReference>
<keyword evidence="5" id="KW-0274">FAD</keyword>
<evidence type="ECO:0000259" key="9">
    <source>
        <dbReference type="PROSITE" id="PS51387"/>
    </source>
</evidence>
<dbReference type="GeneID" id="105173624"/>
<dbReference type="RefSeq" id="XP_011093737.1">
    <property type="nucleotide sequence ID" value="XM_011095435.2"/>
</dbReference>
<evidence type="ECO:0000256" key="1">
    <source>
        <dbReference type="ARBA" id="ARBA00001974"/>
    </source>
</evidence>
<dbReference type="PANTHER" id="PTHR13878:SF127">
    <property type="entry name" value="CYTOKININ DEHYDROGENASE 3"/>
    <property type="match status" value="1"/>
</dbReference>
<reference evidence="11" key="1">
    <citation type="submission" date="2025-08" db="UniProtKB">
        <authorList>
            <consortium name="RefSeq"/>
        </authorList>
    </citation>
    <scope>IDENTIFICATION</scope>
</reference>
<dbReference type="InterPro" id="IPR050432">
    <property type="entry name" value="FAD-linked_Oxidoreductases_BP"/>
</dbReference>
<dbReference type="GO" id="GO:0009690">
    <property type="term" value="P:cytokinin metabolic process"/>
    <property type="evidence" value="ECO:0007669"/>
    <property type="project" value="InterPro"/>
</dbReference>
<dbReference type="Pfam" id="PF01565">
    <property type="entry name" value="FAD_binding_4"/>
    <property type="match status" value="1"/>
</dbReference>
<accession>A0A6I9U8H0</accession>
<dbReference type="InterPro" id="IPR015345">
    <property type="entry name" value="Cytokinin_DH_FAD/cytokin-bd"/>
</dbReference>